<dbReference type="AlphaFoldDB" id="A0A2P2NEX1"/>
<accession>A0A2P2NEX1</accession>
<evidence type="ECO:0000313" key="1">
    <source>
        <dbReference type="EMBL" id="MBX40999.1"/>
    </source>
</evidence>
<name>A0A2P2NEX1_RHIMU</name>
<sequence>MTNELESSLCDAYITRT</sequence>
<reference evidence="1" key="1">
    <citation type="submission" date="2018-02" db="EMBL/GenBank/DDBJ databases">
        <title>Rhizophora mucronata_Transcriptome.</title>
        <authorList>
            <person name="Meera S.P."/>
            <person name="Sreeshan A."/>
            <person name="Augustine A."/>
        </authorList>
    </citation>
    <scope>NUCLEOTIDE SEQUENCE</scope>
    <source>
        <tissue evidence="1">Leaf</tissue>
    </source>
</reference>
<proteinExistence type="predicted"/>
<organism evidence="1">
    <name type="scientific">Rhizophora mucronata</name>
    <name type="common">Asiatic mangrove</name>
    <dbReference type="NCBI Taxonomy" id="61149"/>
    <lineage>
        <taxon>Eukaryota</taxon>
        <taxon>Viridiplantae</taxon>
        <taxon>Streptophyta</taxon>
        <taxon>Embryophyta</taxon>
        <taxon>Tracheophyta</taxon>
        <taxon>Spermatophyta</taxon>
        <taxon>Magnoliopsida</taxon>
        <taxon>eudicotyledons</taxon>
        <taxon>Gunneridae</taxon>
        <taxon>Pentapetalae</taxon>
        <taxon>rosids</taxon>
        <taxon>fabids</taxon>
        <taxon>Malpighiales</taxon>
        <taxon>Rhizophoraceae</taxon>
        <taxon>Rhizophora</taxon>
    </lineage>
</organism>
<dbReference type="EMBL" id="GGEC01060515">
    <property type="protein sequence ID" value="MBX40999.1"/>
    <property type="molecule type" value="Transcribed_RNA"/>
</dbReference>
<protein>
    <submittedName>
        <fullName evidence="1">Uncharacterized protein</fullName>
    </submittedName>
</protein>